<keyword evidence="1" id="KW-1133">Transmembrane helix</keyword>
<dbReference type="InterPro" id="IPR007484">
    <property type="entry name" value="Peptidase_M28"/>
</dbReference>
<feature type="transmembrane region" description="Helical" evidence="1">
    <location>
        <begin position="176"/>
        <end position="198"/>
    </location>
</feature>
<evidence type="ECO:0000313" key="4">
    <source>
        <dbReference type="Proteomes" id="UP000609064"/>
    </source>
</evidence>
<keyword evidence="4" id="KW-1185">Reference proteome</keyword>
<dbReference type="Pfam" id="PF04389">
    <property type="entry name" value="Peptidase_M28"/>
    <property type="match status" value="1"/>
</dbReference>
<feature type="transmembrane region" description="Helical" evidence="1">
    <location>
        <begin position="152"/>
        <end position="170"/>
    </location>
</feature>
<accession>A0A916Z622</accession>
<protein>
    <recommendedName>
        <fullName evidence="2">Peptidase M28 domain-containing protein</fullName>
    </recommendedName>
</protein>
<dbReference type="GO" id="GO:0008235">
    <property type="term" value="F:metalloexopeptidase activity"/>
    <property type="evidence" value="ECO:0007669"/>
    <property type="project" value="InterPro"/>
</dbReference>
<feature type="transmembrane region" description="Helical" evidence="1">
    <location>
        <begin position="73"/>
        <end position="94"/>
    </location>
</feature>
<dbReference type="GO" id="GO:0006508">
    <property type="term" value="P:proteolysis"/>
    <property type="evidence" value="ECO:0007669"/>
    <property type="project" value="InterPro"/>
</dbReference>
<name>A0A916Z622_9BACT</name>
<dbReference type="AlphaFoldDB" id="A0A916Z622"/>
<dbReference type="PANTHER" id="PTHR12147">
    <property type="entry name" value="METALLOPEPTIDASE M28 FAMILY MEMBER"/>
    <property type="match status" value="1"/>
</dbReference>
<keyword evidence="1" id="KW-0812">Transmembrane</keyword>
<proteinExistence type="predicted"/>
<dbReference type="Proteomes" id="UP000609064">
    <property type="component" value="Unassembled WGS sequence"/>
</dbReference>
<evidence type="ECO:0000259" key="2">
    <source>
        <dbReference type="Pfam" id="PF04389"/>
    </source>
</evidence>
<dbReference type="SUPFAM" id="SSF53187">
    <property type="entry name" value="Zn-dependent exopeptidases"/>
    <property type="match status" value="1"/>
</dbReference>
<evidence type="ECO:0000313" key="3">
    <source>
        <dbReference type="EMBL" id="GGD75810.1"/>
    </source>
</evidence>
<dbReference type="Gene3D" id="3.40.630.10">
    <property type="entry name" value="Zn peptidases"/>
    <property type="match status" value="1"/>
</dbReference>
<keyword evidence="1" id="KW-0472">Membrane</keyword>
<evidence type="ECO:0000256" key="1">
    <source>
        <dbReference type="SAM" id="Phobius"/>
    </source>
</evidence>
<gene>
    <name evidence="3" type="ORF">GCM10011514_44680</name>
</gene>
<reference evidence="3" key="2">
    <citation type="submission" date="2020-09" db="EMBL/GenBank/DDBJ databases">
        <authorList>
            <person name="Sun Q."/>
            <person name="Zhou Y."/>
        </authorList>
    </citation>
    <scope>NUCLEOTIDE SEQUENCE</scope>
    <source>
        <strain evidence="3">CGMCC 1.15958</strain>
    </source>
</reference>
<dbReference type="RefSeq" id="WP_188769611.1">
    <property type="nucleotide sequence ID" value="NZ_BMKK01000011.1"/>
</dbReference>
<sequence>MTPKQIVEKLASFPNRGVATENEAPVLDFLTQLFVNQQVSREPFRTPKTYISVVWWLILGLSAGLICLNFSSILGLVITFVFVTMAMLYFNWYASPVTNFPPLVKSQNLVIKDKNASPKTKKLILMAHWDTAPISLLYRPEMVGNFRKSLKMSLILMMVAQFLAISQFLIPNDFLLLVSNILALYFIIQGITATIDFFRLGYSNGASDNATGVAAAIETAQKLWHKNLQNLDIELVITGAEEVGMIGARAYMKAHYQEFTKKTYLINFDTLGSGDLKIITQTGSWSTLVYDNELVKTAKEVSEKIASLKEVKTGAWHTADFDSVWFQRAGIPSVTLAALDKNGRMPNIHRPTDILANVDYKPMEKAIILAETIGVQLNASNHDS</sequence>
<reference evidence="3" key="1">
    <citation type="journal article" date="2014" name="Int. J. Syst. Evol. Microbiol.">
        <title>Complete genome sequence of Corynebacterium casei LMG S-19264T (=DSM 44701T), isolated from a smear-ripened cheese.</title>
        <authorList>
            <consortium name="US DOE Joint Genome Institute (JGI-PGF)"/>
            <person name="Walter F."/>
            <person name="Albersmeier A."/>
            <person name="Kalinowski J."/>
            <person name="Ruckert C."/>
        </authorList>
    </citation>
    <scope>NUCLEOTIDE SEQUENCE</scope>
    <source>
        <strain evidence="3">CGMCC 1.15958</strain>
    </source>
</reference>
<dbReference type="PANTHER" id="PTHR12147:SF26">
    <property type="entry name" value="PEPTIDASE M28 DOMAIN-CONTAINING PROTEIN"/>
    <property type="match status" value="1"/>
</dbReference>
<comment type="caution">
    <text evidence="3">The sequence shown here is derived from an EMBL/GenBank/DDBJ whole genome shotgun (WGS) entry which is preliminary data.</text>
</comment>
<feature type="transmembrane region" description="Helical" evidence="1">
    <location>
        <begin position="49"/>
        <end position="68"/>
    </location>
</feature>
<dbReference type="InterPro" id="IPR045175">
    <property type="entry name" value="M28_fam"/>
</dbReference>
<feature type="domain" description="Peptidase M28" evidence="2">
    <location>
        <begin position="201"/>
        <end position="365"/>
    </location>
</feature>
<dbReference type="EMBL" id="BMKK01000011">
    <property type="protein sequence ID" value="GGD75810.1"/>
    <property type="molecule type" value="Genomic_DNA"/>
</dbReference>
<organism evidence="3 4">
    <name type="scientific">Emticicia aquatilis</name>
    <dbReference type="NCBI Taxonomy" id="1537369"/>
    <lineage>
        <taxon>Bacteria</taxon>
        <taxon>Pseudomonadati</taxon>
        <taxon>Bacteroidota</taxon>
        <taxon>Cytophagia</taxon>
        <taxon>Cytophagales</taxon>
        <taxon>Leadbetterellaceae</taxon>
        <taxon>Emticicia</taxon>
    </lineage>
</organism>